<dbReference type="HAMAP" id="MF_02060">
    <property type="entry name" value="tRNA_methyltr_TrmH"/>
    <property type="match status" value="1"/>
</dbReference>
<comment type="function">
    <text evidence="7">Catalyzes the 2'-O methylation of guanosine at position 18 in tRNA.</text>
</comment>
<keyword evidence="10" id="KW-1185">Reference proteome</keyword>
<comment type="similarity">
    <text evidence="7">Belongs to the class IV-like SAM-binding methyltransferase superfamily. RNA methyltransferase TrmH family.</text>
</comment>
<evidence type="ECO:0000256" key="7">
    <source>
        <dbReference type="HAMAP-Rule" id="MF_02060"/>
    </source>
</evidence>
<keyword evidence="4 7" id="KW-0949">S-adenosyl-L-methionine</keyword>
<accession>A0ABP9CZ03</accession>
<dbReference type="GO" id="GO:0008168">
    <property type="term" value="F:methyltransferase activity"/>
    <property type="evidence" value="ECO:0007669"/>
    <property type="project" value="UniProtKB-KW"/>
</dbReference>
<dbReference type="PANTHER" id="PTHR43453:SF1">
    <property type="entry name" value="TRNA_RRNA METHYLTRANSFERASE SPOU TYPE DOMAIN-CONTAINING PROTEIN"/>
    <property type="match status" value="1"/>
</dbReference>
<evidence type="ECO:0000256" key="3">
    <source>
        <dbReference type="ARBA" id="ARBA00022679"/>
    </source>
</evidence>
<dbReference type="Proteomes" id="UP001501433">
    <property type="component" value="Unassembled WGS sequence"/>
</dbReference>
<evidence type="ECO:0000313" key="10">
    <source>
        <dbReference type="Proteomes" id="UP001501433"/>
    </source>
</evidence>
<feature type="binding site" evidence="7">
    <location>
        <position position="152"/>
    </location>
    <ligand>
        <name>S-adenosyl-L-methionine</name>
        <dbReference type="ChEBI" id="CHEBI:59789"/>
    </ligand>
</feature>
<dbReference type="EMBL" id="BAABJW010000005">
    <property type="protein sequence ID" value="GAA4817668.1"/>
    <property type="molecule type" value="Genomic_DNA"/>
</dbReference>
<evidence type="ECO:0000313" key="9">
    <source>
        <dbReference type="EMBL" id="GAA4817668.1"/>
    </source>
</evidence>
<feature type="domain" description="tRNA/rRNA methyltransferase SpoU type" evidence="8">
    <location>
        <begin position="33"/>
        <end position="171"/>
    </location>
</feature>
<comment type="caution">
    <text evidence="9">The sequence shown here is derived from an EMBL/GenBank/DDBJ whole genome shotgun (WGS) entry which is preliminary data.</text>
</comment>
<dbReference type="InterPro" id="IPR029026">
    <property type="entry name" value="tRNA_m1G_MTases_N"/>
</dbReference>
<name>A0ABP9CZ03_9FLAO</name>
<organism evidence="9 10">
    <name type="scientific">Litoribaculum gwangyangense</name>
    <dbReference type="NCBI Taxonomy" id="1130722"/>
    <lineage>
        <taxon>Bacteria</taxon>
        <taxon>Pseudomonadati</taxon>
        <taxon>Bacteroidota</taxon>
        <taxon>Flavobacteriia</taxon>
        <taxon>Flavobacteriales</taxon>
        <taxon>Flavobacteriaceae</taxon>
        <taxon>Litoribaculum</taxon>
    </lineage>
</organism>
<dbReference type="GO" id="GO:0032259">
    <property type="term" value="P:methylation"/>
    <property type="evidence" value="ECO:0007669"/>
    <property type="project" value="UniProtKB-KW"/>
</dbReference>
<dbReference type="InterPro" id="IPR001537">
    <property type="entry name" value="SpoU_MeTrfase"/>
</dbReference>
<evidence type="ECO:0000259" key="8">
    <source>
        <dbReference type="Pfam" id="PF00588"/>
    </source>
</evidence>
<protein>
    <recommendedName>
        <fullName evidence="7">tRNA (guanosine(18)-2'-O)-methyltransferase</fullName>
        <ecNumber evidence="7">2.1.1.34</ecNumber>
    </recommendedName>
    <alternativeName>
        <fullName evidence="7">tRNA [Gm18] methyltransferase</fullName>
    </alternativeName>
</protein>
<keyword evidence="6 7" id="KW-0694">RNA-binding</keyword>
<evidence type="ECO:0000256" key="5">
    <source>
        <dbReference type="ARBA" id="ARBA00022694"/>
    </source>
</evidence>
<keyword evidence="1 7" id="KW-0820">tRNA-binding</keyword>
<dbReference type="InterPro" id="IPR029028">
    <property type="entry name" value="Alpha/beta_knot_MTases"/>
</dbReference>
<dbReference type="InterPro" id="IPR033671">
    <property type="entry name" value="TrmH"/>
</dbReference>
<dbReference type="SUPFAM" id="SSF75217">
    <property type="entry name" value="alpha/beta knot"/>
    <property type="match status" value="1"/>
</dbReference>
<sequence length="218" mass="25479">MIDIKLLEHLETYLTPSRKEKFSKVLSQRTKHFTVATEDVYQLHNTSAVIRSCDVFGIQEVNIIEERNTKRIDREIAMGAQKWVDLNRYHTVKNCIDDLKQKGYQIVATTPHVNNCELHHFDVTKKACFFFGRETEGLSEDVLNNADCFLKIPMVGFTESLNISVSAAIILQYVTTKLRQTDIDWHLSQNEINCKRLDWCKKTIKSYDEIVERFYQPE</sequence>
<feature type="binding site" evidence="7">
    <location>
        <position position="161"/>
    </location>
    <ligand>
        <name>S-adenosyl-L-methionine</name>
        <dbReference type="ChEBI" id="CHEBI:59789"/>
    </ligand>
</feature>
<gene>
    <name evidence="7" type="primary">trmH</name>
    <name evidence="9" type="ORF">GCM10023330_28040</name>
</gene>
<dbReference type="Gene3D" id="3.40.1280.10">
    <property type="match status" value="1"/>
</dbReference>
<evidence type="ECO:0000256" key="1">
    <source>
        <dbReference type="ARBA" id="ARBA00022555"/>
    </source>
</evidence>
<keyword evidence="5 7" id="KW-0819">tRNA processing</keyword>
<comment type="caution">
    <text evidence="7">Lacks conserved residue(s) required for the propagation of feature annotation.</text>
</comment>
<keyword evidence="3 7" id="KW-0808">Transferase</keyword>
<evidence type="ECO:0000256" key="6">
    <source>
        <dbReference type="ARBA" id="ARBA00022884"/>
    </source>
</evidence>
<dbReference type="Pfam" id="PF00588">
    <property type="entry name" value="SpoU_methylase"/>
    <property type="match status" value="1"/>
</dbReference>
<evidence type="ECO:0000256" key="2">
    <source>
        <dbReference type="ARBA" id="ARBA00022603"/>
    </source>
</evidence>
<evidence type="ECO:0000256" key="4">
    <source>
        <dbReference type="ARBA" id="ARBA00022691"/>
    </source>
</evidence>
<dbReference type="CDD" id="cd18092">
    <property type="entry name" value="SpoU-like_TrmH"/>
    <property type="match status" value="1"/>
</dbReference>
<dbReference type="EC" id="2.1.1.34" evidence="7"/>
<dbReference type="RefSeq" id="WP_345277906.1">
    <property type="nucleotide sequence ID" value="NZ_BAABJW010000005.1"/>
</dbReference>
<reference evidence="10" key="1">
    <citation type="journal article" date="2019" name="Int. J. Syst. Evol. Microbiol.">
        <title>The Global Catalogue of Microorganisms (GCM) 10K type strain sequencing project: providing services to taxonomists for standard genome sequencing and annotation.</title>
        <authorList>
            <consortium name="The Broad Institute Genomics Platform"/>
            <consortium name="The Broad Institute Genome Sequencing Center for Infectious Disease"/>
            <person name="Wu L."/>
            <person name="Ma J."/>
        </authorList>
    </citation>
    <scope>NUCLEOTIDE SEQUENCE [LARGE SCALE GENOMIC DNA]</scope>
    <source>
        <strain evidence="10">JCM 18325</strain>
    </source>
</reference>
<keyword evidence="2 7" id="KW-0489">Methyltransferase</keyword>
<comment type="catalytic activity">
    <reaction evidence="7">
        <text>guanosine(18) in tRNA + S-adenosyl-L-methionine = 2'-O-methylguanosine(18) in tRNA + S-adenosyl-L-homocysteine + H(+)</text>
        <dbReference type="Rhea" id="RHEA:20077"/>
        <dbReference type="Rhea" id="RHEA-COMP:10190"/>
        <dbReference type="Rhea" id="RHEA-COMP:10192"/>
        <dbReference type="ChEBI" id="CHEBI:15378"/>
        <dbReference type="ChEBI" id="CHEBI:57856"/>
        <dbReference type="ChEBI" id="CHEBI:59789"/>
        <dbReference type="ChEBI" id="CHEBI:74269"/>
        <dbReference type="ChEBI" id="CHEBI:74445"/>
        <dbReference type="EC" id="2.1.1.34"/>
    </reaction>
</comment>
<dbReference type="PANTHER" id="PTHR43453">
    <property type="entry name" value="RRNA METHYLASE-LIKE"/>
    <property type="match status" value="1"/>
</dbReference>
<proteinExistence type="inferred from homology"/>
<feature type="binding site" evidence="7">
    <location>
        <position position="109"/>
    </location>
    <ligand>
        <name>S-adenosyl-L-methionine</name>
        <dbReference type="ChEBI" id="CHEBI:59789"/>
    </ligand>
</feature>